<dbReference type="InterPro" id="IPR021244">
    <property type="entry name" value="DUF2802"/>
</dbReference>
<proteinExistence type="predicted"/>
<dbReference type="RefSeq" id="WP_090207525.1">
    <property type="nucleotide sequence ID" value="NZ_FOFO01000019.1"/>
</dbReference>
<accession>A0A1H9DV64</accession>
<dbReference type="Proteomes" id="UP000199496">
    <property type="component" value="Unassembled WGS sequence"/>
</dbReference>
<gene>
    <name evidence="1" type="ORF">SAMN05421693_11915</name>
</gene>
<dbReference type="STRING" id="867345.SAMN05421693_11915"/>
<reference evidence="1 2" key="1">
    <citation type="submission" date="2016-10" db="EMBL/GenBank/DDBJ databases">
        <authorList>
            <person name="de Groot N.N."/>
        </authorList>
    </citation>
    <scope>NUCLEOTIDE SEQUENCE [LARGE SCALE GENOMIC DNA]</scope>
    <source>
        <strain evidence="1 2">B7-7</strain>
    </source>
</reference>
<dbReference type="Pfam" id="PF10975">
    <property type="entry name" value="DUF2802"/>
    <property type="match status" value="1"/>
</dbReference>
<name>A0A1H9DV64_9GAMM</name>
<keyword evidence="2" id="KW-1185">Reference proteome</keyword>
<evidence type="ECO:0008006" key="3">
    <source>
        <dbReference type="Google" id="ProtNLM"/>
    </source>
</evidence>
<evidence type="ECO:0000313" key="2">
    <source>
        <dbReference type="Proteomes" id="UP000199496"/>
    </source>
</evidence>
<organism evidence="1 2">
    <name type="scientific">Ectothiorhodospira magna</name>
    <dbReference type="NCBI Taxonomy" id="867345"/>
    <lineage>
        <taxon>Bacteria</taxon>
        <taxon>Pseudomonadati</taxon>
        <taxon>Pseudomonadota</taxon>
        <taxon>Gammaproteobacteria</taxon>
        <taxon>Chromatiales</taxon>
        <taxon>Ectothiorhodospiraceae</taxon>
        <taxon>Ectothiorhodospira</taxon>
    </lineage>
</organism>
<evidence type="ECO:0000313" key="1">
    <source>
        <dbReference type="EMBL" id="SEQ17315.1"/>
    </source>
</evidence>
<dbReference type="AlphaFoldDB" id="A0A1H9DV64"/>
<sequence>MIAYIALALSLLTALACGVVCFWFKRQLDDLRRRLSLQETSMLALKGALSALHSEEHQFEAYRKRVDQQLQRLSEQQEQVLMRDADEGPYRQALRMVRQGATRDDLVAGCGLSAGEAELLLAMHRDQSLS</sequence>
<protein>
    <recommendedName>
        <fullName evidence="3">DUF2802 domain-containing protein</fullName>
    </recommendedName>
</protein>
<dbReference type="EMBL" id="FOFO01000019">
    <property type="protein sequence ID" value="SEQ17315.1"/>
    <property type="molecule type" value="Genomic_DNA"/>
</dbReference>